<feature type="compositionally biased region" description="Acidic residues" evidence="1">
    <location>
        <begin position="1106"/>
        <end position="1118"/>
    </location>
</feature>
<reference evidence="2 3" key="1">
    <citation type="submission" date="2023-02" db="EMBL/GenBank/DDBJ databases">
        <title>LHISI_Scaffold_Assembly.</title>
        <authorList>
            <person name="Stuart O.P."/>
            <person name="Cleave R."/>
            <person name="Magrath M.J.L."/>
            <person name="Mikheyev A.S."/>
        </authorList>
    </citation>
    <scope>NUCLEOTIDE SEQUENCE [LARGE SCALE GENOMIC DNA]</scope>
    <source>
        <strain evidence="2">Daus_M_001</strain>
        <tissue evidence="2">Leg muscle</tissue>
    </source>
</reference>
<accession>A0ABQ9HEP4</accession>
<dbReference type="EMBL" id="JARBHB010000005">
    <property type="protein sequence ID" value="KAJ8882651.1"/>
    <property type="molecule type" value="Genomic_DNA"/>
</dbReference>
<protein>
    <submittedName>
        <fullName evidence="2">Uncharacterized protein</fullName>
    </submittedName>
</protein>
<feature type="compositionally biased region" description="Low complexity" evidence="1">
    <location>
        <begin position="1008"/>
        <end position="1018"/>
    </location>
</feature>
<comment type="caution">
    <text evidence="2">The sequence shown here is derived from an EMBL/GenBank/DDBJ whole genome shotgun (WGS) entry which is preliminary data.</text>
</comment>
<evidence type="ECO:0000256" key="1">
    <source>
        <dbReference type="SAM" id="MobiDB-lite"/>
    </source>
</evidence>
<organism evidence="2 3">
    <name type="scientific">Dryococelus australis</name>
    <dbReference type="NCBI Taxonomy" id="614101"/>
    <lineage>
        <taxon>Eukaryota</taxon>
        <taxon>Metazoa</taxon>
        <taxon>Ecdysozoa</taxon>
        <taxon>Arthropoda</taxon>
        <taxon>Hexapoda</taxon>
        <taxon>Insecta</taxon>
        <taxon>Pterygota</taxon>
        <taxon>Neoptera</taxon>
        <taxon>Polyneoptera</taxon>
        <taxon>Phasmatodea</taxon>
        <taxon>Verophasmatodea</taxon>
        <taxon>Anareolatae</taxon>
        <taxon>Phasmatidae</taxon>
        <taxon>Eurycanthinae</taxon>
        <taxon>Dryococelus</taxon>
    </lineage>
</organism>
<evidence type="ECO:0000313" key="2">
    <source>
        <dbReference type="EMBL" id="KAJ8882651.1"/>
    </source>
</evidence>
<feature type="compositionally biased region" description="Polar residues" evidence="1">
    <location>
        <begin position="1049"/>
        <end position="1070"/>
    </location>
</feature>
<feature type="compositionally biased region" description="Polar residues" evidence="1">
    <location>
        <begin position="831"/>
        <end position="845"/>
    </location>
</feature>
<name>A0ABQ9HEP4_9NEOP</name>
<dbReference type="Proteomes" id="UP001159363">
    <property type="component" value="Chromosome 4"/>
</dbReference>
<sequence length="1128" mass="124249">MNKVMRPIAMLILHEAKEYIMCIQVDLKQGFQKGSFYREKPILAGAAGEGQISEARVCKVPYVALPGIQYYPRSRCNSTALSTTGSRRSAVLSSERLTGITFVSSRQDGAQSFQRPELIYNPSDLVLDPLRSVIKNRVSGSRGRRAPRRIATLGYPCRSWSQQLSVHPCYGLRAFSPASAATQARKDVFRVSWWPGGVVHDAGGCGVAPAPDRKRKCRARETRLVSTSRLLARDLLTSLAPLAGMIPPPPPSTLPSYLPRRSETLFSCSSLLSRPPPSASFRVHKCHLTLPKVPKTSKHNSCAPRRQTFTILEDVKLVGNVRPGQQEPATPRSAPLMPDKFSSDVAARGQHTAPGKSFVIPPCRRRQDDVVALLVSWPPSCAYLLPQFGTGRAARGDPRTALHELRAADVSRLDPAKEEWSGVERIRWFLKHEVLKADGCEMRVIWSSARMQGRRKRESPEITCQPATSSGAIPSCENPDEPRQGSNPIRLVQFAVVGSEWFVHCATMGPYLDISDLLGQDPVLRCVEICFDNTTFVTGKRLFATHTAEKLNVHNYTHTKALVRLFATENLQRRDRMKRDSNPPIQRIFNHCQNESSLIWHWTDRRMTKAGRRPYQTLTLTQSNFERASAGSLMPAPVPQRCVGSIGLADATDLSFAVFFVTVFPLYLDTKDGDSPVTSPHIGILRTGSAPEQQTNSGAGHEECCLDVNTFPTRPLGQSIRSRLQHSAVEGLHKSPQFGPRKLASPLHPVTGWLHASSHLRAYLTRDSILNYGTRGNGFVEGHGRVANATSPPTLPPHHTTVRGWRHRAGLNYLPSFSTIVARQRSSLDLRSPSYGTRAQPSGTAKTPHIGDAGTELTSHGSVVRREQYSGLPLESLLAEMLRLRRKRYCSVPLPALVQQIETSWDVIPLLNTVFSAQETGTTIMHIFRHLLNMLETKHHVNELRISSPCHRALSTYYPAGFRAEESLSPAAHCYSLGATLGSSLCNADPALLIPSPTSLGPRLRTNAGSSAASAASSPSFENSGGIGIQTNSAASSPSFENSGGIGIHTNSAASPPSFENSGGIGIQTNSGSVVYKEGTTFIYKKPYCFMRRGKHVNKHSRGKEEIEEEKEEEEESQNEWRSLWQNQ</sequence>
<feature type="region of interest" description="Disordered" evidence="1">
    <location>
        <begin position="831"/>
        <end position="857"/>
    </location>
</feature>
<feature type="region of interest" description="Disordered" evidence="1">
    <location>
        <begin position="1096"/>
        <end position="1128"/>
    </location>
</feature>
<feature type="region of interest" description="Disordered" evidence="1">
    <location>
        <begin position="1004"/>
        <end position="1070"/>
    </location>
</feature>
<proteinExistence type="predicted"/>
<feature type="region of interest" description="Disordered" evidence="1">
    <location>
        <begin position="456"/>
        <end position="484"/>
    </location>
</feature>
<keyword evidence="3" id="KW-1185">Reference proteome</keyword>
<gene>
    <name evidence="2" type="ORF">PR048_014463</name>
</gene>
<feature type="compositionally biased region" description="Polar residues" evidence="1">
    <location>
        <begin position="1019"/>
        <end position="1042"/>
    </location>
</feature>
<evidence type="ECO:0000313" key="3">
    <source>
        <dbReference type="Proteomes" id="UP001159363"/>
    </source>
</evidence>